<proteinExistence type="predicted"/>
<feature type="coiled-coil region" evidence="1">
    <location>
        <begin position="374"/>
        <end position="408"/>
    </location>
</feature>
<feature type="domain" description="Recombinase" evidence="3">
    <location>
        <begin position="167"/>
        <end position="282"/>
    </location>
</feature>
<dbReference type="InterPro" id="IPR050639">
    <property type="entry name" value="SSR_resolvase"/>
</dbReference>
<evidence type="ECO:0000256" key="1">
    <source>
        <dbReference type="SAM" id="Coils"/>
    </source>
</evidence>
<evidence type="ECO:0000259" key="2">
    <source>
        <dbReference type="PROSITE" id="PS51736"/>
    </source>
</evidence>
<dbReference type="SMART" id="SM00857">
    <property type="entry name" value="Resolvase"/>
    <property type="match status" value="1"/>
</dbReference>
<dbReference type="PROSITE" id="PS51736">
    <property type="entry name" value="RECOMBINASES_3"/>
    <property type="match status" value="1"/>
</dbReference>
<dbReference type="Pfam" id="PF13408">
    <property type="entry name" value="Zn_ribbon_recom"/>
    <property type="match status" value="1"/>
</dbReference>
<evidence type="ECO:0000259" key="3">
    <source>
        <dbReference type="PROSITE" id="PS51737"/>
    </source>
</evidence>
<feature type="domain" description="Resolvase/invertase-type recombinase catalytic" evidence="2">
    <location>
        <begin position="13"/>
        <end position="160"/>
    </location>
</feature>
<evidence type="ECO:0000313" key="5">
    <source>
        <dbReference type="Proteomes" id="UP000001302"/>
    </source>
</evidence>
<dbReference type="eggNOG" id="COG1961">
    <property type="taxonomic scope" value="Bacteria"/>
</dbReference>
<dbReference type="PANTHER" id="PTHR30461:SF23">
    <property type="entry name" value="DNA RECOMBINASE-RELATED"/>
    <property type="match status" value="1"/>
</dbReference>
<dbReference type="KEGG" id="pbr:PB2503_05932"/>
<sequence>MMDSMKGKNGSSKAVIYCRVSDTKQTTRGTGLHSQETRCREYASFRGHDVVQVFADDASGGLINRPGMQAMLSFLRQNRRQPHVVIIDDISRLARGIQAHLELRAAISKAGGILESPTLEFGEDSDSQLIENLLASVSQHQRQKNGEQTLNRMRARALNGYWVFHAPVGYKYERVSGQGKVLLPDEPCASILREALEGYACERFSTQAEVKRFLEAQPEFPKTPRGEVTNQRVNDFLTQPLYAGYLELPKWDVSFRPAKHEGLISLETFKTIQNRLNGTARVPARKDISQDFPLRGFVLCGCCGTPLTANWSKGKAAHYPYYLCRQKDCAAKGKSIRRELVEEEFEALLKALRPSAELFEWASSLFRDLWEQRAKTMKEQGKSVKAELSQIERKIAQLMDRLMEADSESVIRAYEKRIGDLETDRMIIRERIEKCGTPLATYEETFEHSMTFLANPWKIWENGSIEHRQTVLKLAFADQLAYDRESGFRTPEISLPFKMLEDICSGNLEMAHPRGFEPLASAFGAGLMAFPNCATEYARAR</sequence>
<dbReference type="Pfam" id="PF00239">
    <property type="entry name" value="Resolvase"/>
    <property type="match status" value="1"/>
</dbReference>
<dbReference type="SUPFAM" id="SSF53041">
    <property type="entry name" value="Resolvase-like"/>
    <property type="match status" value="1"/>
</dbReference>
<dbReference type="InterPro" id="IPR036162">
    <property type="entry name" value="Resolvase-like_N_sf"/>
</dbReference>
<dbReference type="GO" id="GO:0003677">
    <property type="term" value="F:DNA binding"/>
    <property type="evidence" value="ECO:0007669"/>
    <property type="project" value="InterPro"/>
</dbReference>
<dbReference type="InterPro" id="IPR025827">
    <property type="entry name" value="Zn_ribbon_recom_dom"/>
</dbReference>
<dbReference type="HOGENOM" id="CLU_010686_17_1_5"/>
<dbReference type="Pfam" id="PF07508">
    <property type="entry name" value="Recombinase"/>
    <property type="match status" value="1"/>
</dbReference>
<reference evidence="5" key="1">
    <citation type="submission" date="2010-08" db="EMBL/GenBank/DDBJ databases">
        <title>Genome sequence of Parvularcula bermudensis HTCC2503.</title>
        <authorList>
            <person name="Kang D.-M."/>
            <person name="Oh H.-M."/>
            <person name="Cho J.-C."/>
        </authorList>
    </citation>
    <scope>NUCLEOTIDE SEQUENCE [LARGE SCALE GENOMIC DNA]</scope>
    <source>
        <strain evidence="5">ATCC BAA-594 / HTCC2503 / KCTC 12087</strain>
    </source>
</reference>
<keyword evidence="5" id="KW-1185">Reference proteome</keyword>
<dbReference type="Gene3D" id="3.90.1750.20">
    <property type="entry name" value="Putative Large Serine Recombinase, Chain B, Domain 2"/>
    <property type="match status" value="1"/>
</dbReference>
<dbReference type="InterPro" id="IPR011109">
    <property type="entry name" value="DNA_bind_recombinase_dom"/>
</dbReference>
<dbReference type="InterPro" id="IPR006119">
    <property type="entry name" value="Resolv_N"/>
</dbReference>
<organism evidence="4 5">
    <name type="scientific">Parvularcula bermudensis (strain ATCC BAA-594 / HTCC2503 / KCTC 12087)</name>
    <dbReference type="NCBI Taxonomy" id="314260"/>
    <lineage>
        <taxon>Bacteria</taxon>
        <taxon>Pseudomonadati</taxon>
        <taxon>Pseudomonadota</taxon>
        <taxon>Alphaproteobacteria</taxon>
        <taxon>Parvularculales</taxon>
        <taxon>Parvularculaceae</taxon>
        <taxon>Parvularcula</taxon>
    </lineage>
</organism>
<gene>
    <name evidence="4" type="ordered locus">PB2503_05932</name>
</gene>
<evidence type="ECO:0000313" key="4">
    <source>
        <dbReference type="EMBL" id="ADM09257.1"/>
    </source>
</evidence>
<name>E0TH17_PARBH</name>
<reference evidence="4 5" key="2">
    <citation type="journal article" date="2011" name="J. Bacteriol.">
        <title>Complete genome sequence of strain HTCC2503T of Parvularcula bermudensis, the type species of the order "Parvularculales" in the class Alphaproteobacteria.</title>
        <authorList>
            <person name="Oh H.M."/>
            <person name="Kang I."/>
            <person name="Vergin K.L."/>
            <person name="Kang D."/>
            <person name="Rhee K.H."/>
            <person name="Giovannoni S.J."/>
            <person name="Cho J.C."/>
        </authorList>
    </citation>
    <scope>NUCLEOTIDE SEQUENCE [LARGE SCALE GENOMIC DNA]</scope>
    <source>
        <strain evidence="5">ATCC BAA-594 / HTCC2503 / KCTC 12087</strain>
    </source>
</reference>
<dbReference type="EMBL" id="CP002156">
    <property type="protein sequence ID" value="ADM09257.1"/>
    <property type="molecule type" value="Genomic_DNA"/>
</dbReference>
<dbReference type="RefSeq" id="WP_013300231.1">
    <property type="nucleotide sequence ID" value="NC_014414.1"/>
</dbReference>
<keyword evidence="1" id="KW-0175">Coiled coil</keyword>
<dbReference type="CDD" id="cd00338">
    <property type="entry name" value="Ser_Recombinase"/>
    <property type="match status" value="1"/>
</dbReference>
<accession>E0TH17</accession>
<dbReference type="AlphaFoldDB" id="E0TH17"/>
<dbReference type="PROSITE" id="PS51737">
    <property type="entry name" value="RECOMBINASE_DNA_BIND"/>
    <property type="match status" value="1"/>
</dbReference>
<dbReference type="STRING" id="314260.PB2503_05932"/>
<dbReference type="Gene3D" id="3.40.50.1390">
    <property type="entry name" value="Resolvase, N-terminal catalytic domain"/>
    <property type="match status" value="1"/>
</dbReference>
<dbReference type="PANTHER" id="PTHR30461">
    <property type="entry name" value="DNA-INVERTASE FROM LAMBDOID PROPHAGE"/>
    <property type="match status" value="1"/>
</dbReference>
<dbReference type="GO" id="GO:0000150">
    <property type="term" value="F:DNA strand exchange activity"/>
    <property type="evidence" value="ECO:0007669"/>
    <property type="project" value="InterPro"/>
</dbReference>
<protein>
    <submittedName>
        <fullName evidence="4">Resolvase</fullName>
    </submittedName>
</protein>
<dbReference type="Proteomes" id="UP000001302">
    <property type="component" value="Chromosome"/>
</dbReference>
<dbReference type="InterPro" id="IPR038109">
    <property type="entry name" value="DNA_bind_recomb_sf"/>
</dbReference>